<organism evidence="6 7">
    <name type="scientific">Ornithinimicrobium faecis</name>
    <dbReference type="NCBI Taxonomy" id="2934158"/>
    <lineage>
        <taxon>Bacteria</taxon>
        <taxon>Bacillati</taxon>
        <taxon>Actinomycetota</taxon>
        <taxon>Actinomycetes</taxon>
        <taxon>Micrococcales</taxon>
        <taxon>Ornithinimicrobiaceae</taxon>
        <taxon>Ornithinimicrobium</taxon>
    </lineage>
</organism>
<keyword evidence="3" id="KW-0378">Hydrolase</keyword>
<accession>A0ABY4YY50</accession>
<evidence type="ECO:0000256" key="3">
    <source>
        <dbReference type="ARBA" id="ARBA00022801"/>
    </source>
</evidence>
<evidence type="ECO:0000313" key="7">
    <source>
        <dbReference type="Proteomes" id="UP001056455"/>
    </source>
</evidence>
<evidence type="ECO:0000313" key="6">
    <source>
        <dbReference type="EMBL" id="USQ81273.1"/>
    </source>
</evidence>
<dbReference type="SUPFAM" id="SSF56235">
    <property type="entry name" value="N-terminal nucleophile aminohydrolases (Ntn hydrolases)"/>
    <property type="match status" value="1"/>
</dbReference>
<dbReference type="Gene3D" id="3.60.20.40">
    <property type="match status" value="1"/>
</dbReference>
<dbReference type="Proteomes" id="UP001056455">
    <property type="component" value="Chromosome"/>
</dbReference>
<dbReference type="InterPro" id="IPR029055">
    <property type="entry name" value="Ntn_hydrolases_N"/>
</dbReference>
<feature type="compositionally biased region" description="Polar residues" evidence="5">
    <location>
        <begin position="23"/>
        <end position="34"/>
    </location>
</feature>
<protein>
    <submittedName>
        <fullName evidence="6">Gamma-glutamyltransferase family protein</fullName>
    </submittedName>
</protein>
<dbReference type="PANTHER" id="PTHR43199:SF1">
    <property type="entry name" value="GLUTATHIONE HYDROLASE PROENZYME"/>
    <property type="match status" value="1"/>
</dbReference>
<dbReference type="Pfam" id="PF01019">
    <property type="entry name" value="G_glu_transpept"/>
    <property type="match status" value="1"/>
</dbReference>
<keyword evidence="7" id="KW-1185">Reference proteome</keyword>
<reference evidence="6" key="1">
    <citation type="submission" date="2022-06" db="EMBL/GenBank/DDBJ databases">
        <title>Ornithinimicrobium HY1793.</title>
        <authorList>
            <person name="Huang Y."/>
        </authorList>
    </citation>
    <scope>NUCLEOTIDE SEQUENCE</scope>
    <source>
        <strain evidence="6">HY1793</strain>
    </source>
</reference>
<keyword evidence="2" id="KW-0808">Transferase</keyword>
<comment type="similarity">
    <text evidence="1">Belongs to the gamma-glutamyltransferase family.</text>
</comment>
<evidence type="ECO:0000256" key="1">
    <source>
        <dbReference type="ARBA" id="ARBA00009381"/>
    </source>
</evidence>
<dbReference type="InterPro" id="IPR051792">
    <property type="entry name" value="GGT_bact"/>
</dbReference>
<evidence type="ECO:0000256" key="5">
    <source>
        <dbReference type="SAM" id="MobiDB-lite"/>
    </source>
</evidence>
<dbReference type="EMBL" id="CP099489">
    <property type="protein sequence ID" value="USQ81273.1"/>
    <property type="molecule type" value="Genomic_DNA"/>
</dbReference>
<dbReference type="PRINTS" id="PR01210">
    <property type="entry name" value="GGTRANSPTASE"/>
</dbReference>
<gene>
    <name evidence="6" type="ORF">NF556_06410</name>
</gene>
<dbReference type="RefSeq" id="WP_252594657.1">
    <property type="nucleotide sequence ID" value="NZ_CP099489.1"/>
</dbReference>
<dbReference type="PANTHER" id="PTHR43199">
    <property type="entry name" value="GLUTATHIONE HYDROLASE"/>
    <property type="match status" value="1"/>
</dbReference>
<name>A0ABY4YY50_9MICO</name>
<feature type="region of interest" description="Disordered" evidence="5">
    <location>
        <begin position="1"/>
        <end position="34"/>
    </location>
</feature>
<keyword evidence="4" id="KW-0865">Zymogen</keyword>
<evidence type="ECO:0000256" key="4">
    <source>
        <dbReference type="ARBA" id="ARBA00023145"/>
    </source>
</evidence>
<evidence type="ECO:0000256" key="2">
    <source>
        <dbReference type="ARBA" id="ARBA00022679"/>
    </source>
</evidence>
<dbReference type="InterPro" id="IPR043137">
    <property type="entry name" value="GGT_ssub_C"/>
</dbReference>
<sequence>MGQHESSFVLAEGSGRVGDKGRATSQRAVASSQHPTVTEAMLDVLAAGGTAADAVVAGSIVQAVVQQDMTNHTGTVTGLFYSAETDEISELNSMGRIVPGLAAHHPVPGGKGLYSAAGSRGPMSVIPGFMPGMKAIHERFGTKDWGALVAPAAAAAREGHVVSSFEHLVMAQTVDLFLYTQSGREHFTAGGHLPQAGEVWAQPVLADTMEALAAEGPDHFITGEWAQHFVARAAQVGWSIELDHLNWTPRWSDPATWTLGDFEVSQLSAPDRQAVYCAIVIGILDALDVTSLGHFTESPRAGYYMAHALRLAHLECGFINDPAIFEDPSSTLMDPEFHAFLANKLRRSLPKIDLTEHIELTRGKTALFAAGGASKQPAGSCELSVIDEHGNWAQMMNTLQSGGIPGEVVDGVPMVGSHQINALTSPISGWLTGGGGMRSILSNTMVRRDGEVIMALGSPGNVHCTVPQVLANVLLYGDDPHGAEERPRMLPLADDYVLSVESRVSPDYVRDLAQLGVLVNPLPAYDYHMGSYQACWRGTDSTLHASTGPRREGAAGGLS</sequence>
<proteinExistence type="inferred from homology"/>